<keyword evidence="2" id="KW-1185">Reference proteome</keyword>
<gene>
    <name evidence="1" type="ORF">E1286_39705</name>
</gene>
<comment type="caution">
    <text evidence="1">The sequence shown here is derived from an EMBL/GenBank/DDBJ whole genome shotgun (WGS) entry which is preliminary data.</text>
</comment>
<proteinExistence type="predicted"/>
<organism evidence="1 2">
    <name type="scientific">Nonomuraea terrae</name>
    <dbReference type="NCBI Taxonomy" id="2530383"/>
    <lineage>
        <taxon>Bacteria</taxon>
        <taxon>Bacillati</taxon>
        <taxon>Actinomycetota</taxon>
        <taxon>Actinomycetes</taxon>
        <taxon>Streptosporangiales</taxon>
        <taxon>Streptosporangiaceae</taxon>
        <taxon>Nonomuraea</taxon>
    </lineage>
</organism>
<dbReference type="AlphaFoldDB" id="A0A4R4XV73"/>
<protein>
    <submittedName>
        <fullName evidence="1">DNA-3-methyladenine glycosylase 2 family protein</fullName>
    </submittedName>
</protein>
<accession>A0A4R4XV73</accession>
<reference evidence="1 2" key="1">
    <citation type="submission" date="2019-03" db="EMBL/GenBank/DDBJ databases">
        <title>Draft genome sequences of novel Actinobacteria.</title>
        <authorList>
            <person name="Sahin N."/>
            <person name="Ay H."/>
            <person name="Saygin H."/>
        </authorList>
    </citation>
    <scope>NUCLEOTIDE SEQUENCE [LARGE SCALE GENOMIC DNA]</scope>
    <source>
        <strain evidence="1 2">CH32</strain>
    </source>
</reference>
<evidence type="ECO:0000313" key="1">
    <source>
        <dbReference type="EMBL" id="TDD35335.1"/>
    </source>
</evidence>
<dbReference type="Proteomes" id="UP000295302">
    <property type="component" value="Unassembled WGS sequence"/>
</dbReference>
<sequence length="62" mass="6593">MEERRWVPDGPLDVGLALQPLRRGSGDPTWRLGADGAVWRTCRTPDGPSTLRVSVGGGAVHG</sequence>
<name>A0A4R4XV73_9ACTN</name>
<dbReference type="EMBL" id="SMKQ01000219">
    <property type="protein sequence ID" value="TDD35335.1"/>
    <property type="molecule type" value="Genomic_DNA"/>
</dbReference>
<evidence type="ECO:0000313" key="2">
    <source>
        <dbReference type="Proteomes" id="UP000295302"/>
    </source>
</evidence>
<feature type="non-terminal residue" evidence="1">
    <location>
        <position position="62"/>
    </location>
</feature>